<comment type="caution">
    <text evidence="1">The sequence shown here is derived from an EMBL/GenBank/DDBJ whole genome shotgun (WGS) entry which is preliminary data.</text>
</comment>
<evidence type="ECO:0000313" key="2">
    <source>
        <dbReference type="Proteomes" id="UP000051950"/>
    </source>
</evidence>
<gene>
    <name evidence="1" type="ORF">ASU31_16855</name>
</gene>
<dbReference type="CDD" id="cd06561">
    <property type="entry name" value="AlkD_like"/>
    <property type="match status" value="1"/>
</dbReference>
<proteinExistence type="predicted"/>
<reference evidence="1 2" key="1">
    <citation type="submission" date="2015-11" db="EMBL/GenBank/DDBJ databases">
        <title>Sequence of Pedobacter ginsenosidimutans.</title>
        <authorList>
            <person name="Carson E."/>
            <person name="Keyser V."/>
            <person name="Newman J."/>
            <person name="Miller J."/>
        </authorList>
    </citation>
    <scope>NUCLEOTIDE SEQUENCE [LARGE SCALE GENOMIC DNA]</scope>
    <source>
        <strain evidence="1 2">KACC 14530</strain>
    </source>
</reference>
<dbReference type="Pfam" id="PF08713">
    <property type="entry name" value="DNA_alkylation"/>
    <property type="match status" value="1"/>
</dbReference>
<dbReference type="RefSeq" id="WP_057933441.1">
    <property type="nucleotide sequence ID" value="NZ_LMZQ01000013.1"/>
</dbReference>
<organism evidence="1 2">
    <name type="scientific">Pedobacter ginsenosidimutans</name>
    <dbReference type="NCBI Taxonomy" id="687842"/>
    <lineage>
        <taxon>Bacteria</taxon>
        <taxon>Pseudomonadati</taxon>
        <taxon>Bacteroidota</taxon>
        <taxon>Sphingobacteriia</taxon>
        <taxon>Sphingobacteriales</taxon>
        <taxon>Sphingobacteriaceae</taxon>
        <taxon>Pedobacter</taxon>
    </lineage>
</organism>
<name>A0A0T5VMC0_9SPHI</name>
<dbReference type="InterPro" id="IPR014825">
    <property type="entry name" value="DNA_alkylation"/>
</dbReference>
<dbReference type="Proteomes" id="UP000051950">
    <property type="component" value="Unassembled WGS sequence"/>
</dbReference>
<dbReference type="Gene3D" id="1.25.10.90">
    <property type="match status" value="1"/>
</dbReference>
<accession>A0A0T5VMC0</accession>
<dbReference type="OrthoDB" id="1117222at2"/>
<dbReference type="PANTHER" id="PTHR41291:SF1">
    <property type="entry name" value="DNA ALKYLATION REPAIR PROTEIN"/>
    <property type="match status" value="1"/>
</dbReference>
<keyword evidence="2" id="KW-1185">Reference proteome</keyword>
<evidence type="ECO:0000313" key="1">
    <source>
        <dbReference type="EMBL" id="KRT14984.1"/>
    </source>
</evidence>
<sequence>MNDLDFVLSELKSISEPEYLKKMAHFGIDISKAFGIRVPNTRKLAKQIGKNQELSLLLWETGFHEARLLATFIGDYKEVGEAQINAWTNDFSSWDICDQACGNLFVKTPYFKSKAFEFAKAEAEFVKRTGFVLMAEAAAHLKKEPDETFLGFLPIIEREAYDNRNFVKKAINWALRQIGKRNVFLHEHAIQTANNILAQNNKKANWVALDALRELNSDAVLARHVKRPTLNTSR</sequence>
<dbReference type="InterPro" id="IPR016024">
    <property type="entry name" value="ARM-type_fold"/>
</dbReference>
<dbReference type="STRING" id="687842.ASU31_16855"/>
<dbReference type="PANTHER" id="PTHR41291">
    <property type="entry name" value="DNA ALKYLATION REPAIR PROTEIN"/>
    <property type="match status" value="1"/>
</dbReference>
<dbReference type="SUPFAM" id="SSF48371">
    <property type="entry name" value="ARM repeat"/>
    <property type="match status" value="1"/>
</dbReference>
<dbReference type="EMBL" id="LMZQ01000013">
    <property type="protein sequence ID" value="KRT14984.1"/>
    <property type="molecule type" value="Genomic_DNA"/>
</dbReference>
<protein>
    <submittedName>
        <fullName evidence="1">DNA alkylation repair protein</fullName>
    </submittedName>
</protein>
<dbReference type="AlphaFoldDB" id="A0A0T5VMC0"/>